<evidence type="ECO:0000259" key="10">
    <source>
        <dbReference type="PROSITE" id="PS50178"/>
    </source>
</evidence>
<dbReference type="PANTHER" id="PTHR24173">
    <property type="entry name" value="ANKYRIN REPEAT CONTAINING"/>
    <property type="match status" value="1"/>
</dbReference>
<dbReference type="EMBL" id="JASJQH010006912">
    <property type="protein sequence ID" value="KAK9727773.1"/>
    <property type="molecule type" value="Genomic_DNA"/>
</dbReference>
<evidence type="ECO:0000256" key="6">
    <source>
        <dbReference type="PROSITE-ProRule" id="PRU00023"/>
    </source>
</evidence>
<dbReference type="PROSITE" id="PS50178">
    <property type="entry name" value="ZF_FYVE"/>
    <property type="match status" value="1"/>
</dbReference>
<keyword evidence="12" id="KW-1185">Reference proteome</keyword>
<dbReference type="SMART" id="SM00064">
    <property type="entry name" value="FYVE"/>
    <property type="match status" value="1"/>
</dbReference>
<evidence type="ECO:0000256" key="4">
    <source>
        <dbReference type="ARBA" id="ARBA00022833"/>
    </source>
</evidence>
<evidence type="ECO:0000256" key="2">
    <source>
        <dbReference type="ARBA" id="ARBA00022737"/>
    </source>
</evidence>
<dbReference type="InterPro" id="IPR000306">
    <property type="entry name" value="Znf_FYVE"/>
</dbReference>
<evidence type="ECO:0000259" key="9">
    <source>
        <dbReference type="PROSITE" id="PS50089"/>
    </source>
</evidence>
<dbReference type="Gene3D" id="1.25.40.20">
    <property type="entry name" value="Ankyrin repeat-containing domain"/>
    <property type="match status" value="2"/>
</dbReference>
<protein>
    <submittedName>
        <fullName evidence="11">Uncharacterized protein</fullName>
    </submittedName>
</protein>
<dbReference type="InterPro" id="IPR017455">
    <property type="entry name" value="Znf_FYVE-rel"/>
</dbReference>
<reference evidence="11 12" key="1">
    <citation type="submission" date="2023-04" db="EMBL/GenBank/DDBJ databases">
        <title>Genome of Basidiobolus ranarum AG-B5.</title>
        <authorList>
            <person name="Stajich J.E."/>
            <person name="Carter-House D."/>
            <person name="Gryganskyi A."/>
        </authorList>
    </citation>
    <scope>NUCLEOTIDE SEQUENCE [LARGE SCALE GENOMIC DNA]</scope>
    <source>
        <strain evidence="11 12">AG-B5</strain>
    </source>
</reference>
<feature type="repeat" description="ANK" evidence="6">
    <location>
        <begin position="237"/>
        <end position="269"/>
    </location>
</feature>
<dbReference type="InterPro" id="IPR002110">
    <property type="entry name" value="Ankyrin_rpt"/>
</dbReference>
<dbReference type="CDD" id="cd16489">
    <property type="entry name" value="mRING-CH-C4HC2H_ZNRF"/>
    <property type="match status" value="1"/>
</dbReference>
<comment type="caution">
    <text evidence="11">The sequence shown here is derived from an EMBL/GenBank/DDBJ whole genome shotgun (WGS) entry which is preliminary data.</text>
</comment>
<dbReference type="InterPro" id="IPR013083">
    <property type="entry name" value="Znf_RING/FYVE/PHD"/>
</dbReference>
<name>A0ABR2W9E2_9FUNG</name>
<dbReference type="SMART" id="SM00184">
    <property type="entry name" value="RING"/>
    <property type="match status" value="1"/>
</dbReference>
<evidence type="ECO:0000313" key="11">
    <source>
        <dbReference type="EMBL" id="KAK9727773.1"/>
    </source>
</evidence>
<evidence type="ECO:0000256" key="1">
    <source>
        <dbReference type="ARBA" id="ARBA00022723"/>
    </source>
</evidence>
<keyword evidence="4" id="KW-0862">Zinc</keyword>
<dbReference type="Pfam" id="PF00023">
    <property type="entry name" value="Ank"/>
    <property type="match status" value="1"/>
</dbReference>
<evidence type="ECO:0000256" key="5">
    <source>
        <dbReference type="ARBA" id="ARBA00023043"/>
    </source>
</evidence>
<evidence type="ECO:0000256" key="8">
    <source>
        <dbReference type="SAM" id="MobiDB-lite"/>
    </source>
</evidence>
<evidence type="ECO:0000256" key="3">
    <source>
        <dbReference type="ARBA" id="ARBA00022771"/>
    </source>
</evidence>
<keyword evidence="1" id="KW-0479">Metal-binding</keyword>
<accession>A0ABR2W9E2</accession>
<keyword evidence="3 7" id="KW-0863">Zinc-finger</keyword>
<dbReference type="Pfam" id="PF13639">
    <property type="entry name" value="zf-RING_2"/>
    <property type="match status" value="1"/>
</dbReference>
<feature type="domain" description="RING-type" evidence="9">
    <location>
        <begin position="797"/>
        <end position="838"/>
    </location>
</feature>
<dbReference type="PROSITE" id="PS50088">
    <property type="entry name" value="ANK_REPEAT"/>
    <property type="match status" value="4"/>
</dbReference>
<feature type="region of interest" description="Disordered" evidence="8">
    <location>
        <begin position="1"/>
        <end position="92"/>
    </location>
</feature>
<dbReference type="PANTHER" id="PTHR24173:SF74">
    <property type="entry name" value="ANKYRIN REPEAT DOMAIN-CONTAINING PROTEIN 16"/>
    <property type="match status" value="1"/>
</dbReference>
<dbReference type="Pfam" id="PF12796">
    <property type="entry name" value="Ank_2"/>
    <property type="match status" value="1"/>
</dbReference>
<dbReference type="SMART" id="SM00248">
    <property type="entry name" value="ANK"/>
    <property type="match status" value="4"/>
</dbReference>
<sequence length="839" mass="93075">MDTSSDISTTSVPSNEPCPSNNVSFSGNQENSTHHTCFDKSPSTDDTYPVDDPSMSSTKQYSSREQLSILNSDEEENPVLATDAPVPPPQDNIEQQYNLEEASEHSSPALARDTGSLSSQAFILGPNLPNSISDESVSLSEDTSSEESSTVIPNSEGLAFRIIPSFYAAAETGNGNILFEILHRLTQETTSSPTDIINTPSTFTGLTVLHYAASRGHLVLIEYLLDAGAEVDFEDREGETALLKAAFGGHLDVVKCLVNSHASIDHKDKDGWTALHNACSYGHLEIVKWLLENTSVDVNTRSKMNHTPLMNAASRGFLDIVIYLLSEANADALIQNDFGEKAYDVAAARIEAQICELLDETERSAQANYDTVDCHLNVLVILHENQRAPQSLLSRLATPRFSIGTLSEIGVHPWTLLDGSPGSKDTTQLPHSSNESSMEEEWFWLTDWQIDLRHSQVDPEEGWQYAYSFDASEDEWYRSPPGASLNSNWVRRRRWIRVMKRRLACNMHESISDNEDNSFVPTPLQLGEPSSSANRPNTIAIQINNHSDNRTSDNHTFHLNESHISRSLQNSDINSSYYTDTDHSPVTNRSIVRSNTVSVMGGGHLRQTSNASSANTNSTSGITSSLLQVINTTSTRLVPLSPSLWESDGDAPDCRQCGRRFMLFLRRHHCRRCGLVFCDRCTSSRFPFPTPAYVGDTSSVTYQRVCDTCVALLNSLPKRSNSLVTPSIMSRTNSQTSVMNECPVCFTLLQSISIDRGGQERHVKECLETRGFSSSPRGSRYLNFKLNEDSNLLGQECPICFEEFELGETLARLTCLCIYHQECIDSWFGRGKQCPFHSG</sequence>
<dbReference type="InterPro" id="IPR036770">
    <property type="entry name" value="Ankyrin_rpt-contain_sf"/>
</dbReference>
<dbReference type="PROSITE" id="PS50089">
    <property type="entry name" value="ZF_RING_2"/>
    <property type="match status" value="1"/>
</dbReference>
<feature type="repeat" description="ANK" evidence="6">
    <location>
        <begin position="204"/>
        <end position="236"/>
    </location>
</feature>
<dbReference type="SUPFAM" id="SSF57850">
    <property type="entry name" value="RING/U-box"/>
    <property type="match status" value="1"/>
</dbReference>
<proteinExistence type="predicted"/>
<gene>
    <name evidence="11" type="ORF">K7432_001592</name>
</gene>
<dbReference type="Gene3D" id="3.30.40.10">
    <property type="entry name" value="Zinc/RING finger domain, C3HC4 (zinc finger)"/>
    <property type="match status" value="2"/>
</dbReference>
<feature type="compositionally biased region" description="Polar residues" evidence="8">
    <location>
        <begin position="54"/>
        <end position="71"/>
    </location>
</feature>
<dbReference type="InterPro" id="IPR011011">
    <property type="entry name" value="Znf_FYVE_PHD"/>
</dbReference>
<feature type="repeat" description="ANK" evidence="6">
    <location>
        <begin position="304"/>
        <end position="337"/>
    </location>
</feature>
<evidence type="ECO:0000256" key="7">
    <source>
        <dbReference type="PROSITE-ProRule" id="PRU00175"/>
    </source>
</evidence>
<keyword evidence="5 6" id="KW-0040">ANK repeat</keyword>
<dbReference type="PROSITE" id="PS50297">
    <property type="entry name" value="ANK_REP_REGION"/>
    <property type="match status" value="3"/>
</dbReference>
<feature type="compositionally biased region" description="Polar residues" evidence="8">
    <location>
        <begin position="1"/>
        <end position="31"/>
    </location>
</feature>
<feature type="domain" description="FYVE-type" evidence="10">
    <location>
        <begin position="648"/>
        <end position="714"/>
    </location>
</feature>
<organism evidence="11 12">
    <name type="scientific">Basidiobolus ranarum</name>
    <dbReference type="NCBI Taxonomy" id="34480"/>
    <lineage>
        <taxon>Eukaryota</taxon>
        <taxon>Fungi</taxon>
        <taxon>Fungi incertae sedis</taxon>
        <taxon>Zoopagomycota</taxon>
        <taxon>Entomophthoromycotina</taxon>
        <taxon>Basidiobolomycetes</taxon>
        <taxon>Basidiobolales</taxon>
        <taxon>Basidiobolaceae</taxon>
        <taxon>Basidiobolus</taxon>
    </lineage>
</organism>
<keyword evidence="2" id="KW-0677">Repeat</keyword>
<feature type="repeat" description="ANK" evidence="6">
    <location>
        <begin position="270"/>
        <end position="303"/>
    </location>
</feature>
<dbReference type="Pfam" id="PF01363">
    <property type="entry name" value="FYVE"/>
    <property type="match status" value="1"/>
</dbReference>
<dbReference type="InterPro" id="IPR001841">
    <property type="entry name" value="Znf_RING"/>
</dbReference>
<dbReference type="SUPFAM" id="SSF48403">
    <property type="entry name" value="Ankyrin repeat"/>
    <property type="match status" value="1"/>
</dbReference>
<dbReference type="SUPFAM" id="SSF57903">
    <property type="entry name" value="FYVE/PHD zinc finger"/>
    <property type="match status" value="1"/>
</dbReference>
<dbReference type="Proteomes" id="UP001479436">
    <property type="component" value="Unassembled WGS sequence"/>
</dbReference>
<evidence type="ECO:0000313" key="12">
    <source>
        <dbReference type="Proteomes" id="UP001479436"/>
    </source>
</evidence>